<comment type="caution">
    <text evidence="11">The sequence shown here is derived from an EMBL/GenBank/DDBJ whole genome shotgun (WGS) entry which is preliminary data.</text>
</comment>
<keyword evidence="7" id="KW-0539">Nucleus</keyword>
<feature type="compositionally biased region" description="Basic and acidic residues" evidence="8">
    <location>
        <begin position="900"/>
        <end position="910"/>
    </location>
</feature>
<dbReference type="Pfam" id="PF00855">
    <property type="entry name" value="PWWP"/>
    <property type="match status" value="1"/>
</dbReference>
<keyword evidence="4" id="KW-0805">Transcription regulation</keyword>
<feature type="compositionally biased region" description="Polar residues" evidence="8">
    <location>
        <begin position="290"/>
        <end position="302"/>
    </location>
</feature>
<feature type="compositionally biased region" description="Basic residues" evidence="8">
    <location>
        <begin position="431"/>
        <end position="440"/>
    </location>
</feature>
<feature type="region of interest" description="Disordered" evidence="8">
    <location>
        <begin position="390"/>
        <end position="540"/>
    </location>
</feature>
<dbReference type="InterPro" id="IPR000313">
    <property type="entry name" value="PWWP_dom"/>
</dbReference>
<protein>
    <submittedName>
        <fullName evidence="11">Enhancer of ag-4 protein 2</fullName>
    </submittedName>
</protein>
<feature type="region of interest" description="Disordered" evidence="8">
    <location>
        <begin position="1147"/>
        <end position="1205"/>
    </location>
</feature>
<feature type="compositionally biased region" description="Basic and acidic residues" evidence="8">
    <location>
        <begin position="396"/>
        <end position="430"/>
    </location>
</feature>
<reference evidence="11" key="1">
    <citation type="submission" date="2020-07" db="EMBL/GenBank/DDBJ databases">
        <title>Ethylene signaling mediates host invasion by parasitic plants.</title>
        <authorList>
            <person name="Yoshida S."/>
        </authorList>
    </citation>
    <scope>NUCLEOTIDE SEQUENCE</scope>
    <source>
        <strain evidence="11">Okayama</strain>
    </source>
</reference>
<dbReference type="GO" id="GO:0009908">
    <property type="term" value="P:flower development"/>
    <property type="evidence" value="ECO:0007669"/>
    <property type="project" value="UniProtKB-KW"/>
</dbReference>
<feature type="compositionally biased region" description="Basic and acidic residues" evidence="8">
    <location>
        <begin position="757"/>
        <end position="778"/>
    </location>
</feature>
<dbReference type="FunFam" id="1.25.40.90:FF:000037">
    <property type="entry name" value="Enhancer of ag-4 2"/>
    <property type="match status" value="1"/>
</dbReference>
<dbReference type="InterPro" id="IPR008942">
    <property type="entry name" value="ENTH_VHS"/>
</dbReference>
<dbReference type="GO" id="GO:0006397">
    <property type="term" value="P:mRNA processing"/>
    <property type="evidence" value="ECO:0007669"/>
    <property type="project" value="UniProtKB-KW"/>
</dbReference>
<evidence type="ECO:0000313" key="12">
    <source>
        <dbReference type="Proteomes" id="UP000653305"/>
    </source>
</evidence>
<feature type="region of interest" description="Disordered" evidence="8">
    <location>
        <begin position="886"/>
        <end position="926"/>
    </location>
</feature>
<evidence type="ECO:0000313" key="11">
    <source>
        <dbReference type="EMBL" id="GFQ01421.1"/>
    </source>
</evidence>
<proteinExistence type="predicted"/>
<dbReference type="PROSITE" id="PS51391">
    <property type="entry name" value="CID"/>
    <property type="match status" value="1"/>
</dbReference>
<feature type="compositionally biased region" description="Polar residues" evidence="8">
    <location>
        <begin position="1319"/>
        <end position="1331"/>
    </location>
</feature>
<dbReference type="OrthoDB" id="62853at2759"/>
<feature type="compositionally biased region" description="Basic and acidic residues" evidence="8">
    <location>
        <begin position="478"/>
        <end position="499"/>
    </location>
</feature>
<evidence type="ECO:0000256" key="4">
    <source>
        <dbReference type="ARBA" id="ARBA00023015"/>
    </source>
</evidence>
<feature type="region of interest" description="Disordered" evidence="8">
    <location>
        <begin position="1409"/>
        <end position="1462"/>
    </location>
</feature>
<feature type="compositionally biased region" description="Acidic residues" evidence="8">
    <location>
        <begin position="1172"/>
        <end position="1182"/>
    </location>
</feature>
<evidence type="ECO:0000256" key="2">
    <source>
        <dbReference type="ARBA" id="ARBA00022473"/>
    </source>
</evidence>
<dbReference type="SUPFAM" id="SSF63748">
    <property type="entry name" value="Tudor/PWWP/MBT"/>
    <property type="match status" value="1"/>
</dbReference>
<gene>
    <name evidence="11" type="ORF">PHJA_002286000</name>
</gene>
<dbReference type="PANTHER" id="PTHR12550">
    <property type="entry name" value="HEPATOMA-DERIVED GROWTH FACTOR-RELATED"/>
    <property type="match status" value="1"/>
</dbReference>
<comment type="subcellular location">
    <subcellularLocation>
        <location evidence="1">Nucleus</location>
    </subcellularLocation>
</comment>
<evidence type="ECO:0000256" key="5">
    <source>
        <dbReference type="ARBA" id="ARBA00023089"/>
    </source>
</evidence>
<feature type="region of interest" description="Disordered" evidence="8">
    <location>
        <begin position="698"/>
        <end position="778"/>
    </location>
</feature>
<dbReference type="Gene3D" id="1.25.40.90">
    <property type="match status" value="1"/>
</dbReference>
<feature type="region of interest" description="Disordered" evidence="8">
    <location>
        <begin position="655"/>
        <end position="682"/>
    </location>
</feature>
<feature type="compositionally biased region" description="Polar residues" evidence="8">
    <location>
        <begin position="912"/>
        <end position="923"/>
    </location>
</feature>
<organism evidence="11 12">
    <name type="scientific">Phtheirospermum japonicum</name>
    <dbReference type="NCBI Taxonomy" id="374723"/>
    <lineage>
        <taxon>Eukaryota</taxon>
        <taxon>Viridiplantae</taxon>
        <taxon>Streptophyta</taxon>
        <taxon>Embryophyta</taxon>
        <taxon>Tracheophyta</taxon>
        <taxon>Spermatophyta</taxon>
        <taxon>Magnoliopsida</taxon>
        <taxon>eudicotyledons</taxon>
        <taxon>Gunneridae</taxon>
        <taxon>Pentapetalae</taxon>
        <taxon>asterids</taxon>
        <taxon>lamiids</taxon>
        <taxon>Lamiales</taxon>
        <taxon>Orobanchaceae</taxon>
        <taxon>Orobanchaceae incertae sedis</taxon>
        <taxon>Phtheirospermum</taxon>
    </lineage>
</organism>
<dbReference type="SMART" id="SM00582">
    <property type="entry name" value="RPR"/>
    <property type="match status" value="1"/>
</dbReference>
<keyword evidence="6" id="KW-0804">Transcription</keyword>
<feature type="region of interest" description="Disordered" evidence="8">
    <location>
        <begin position="331"/>
        <end position="367"/>
    </location>
</feature>
<dbReference type="SMART" id="SM00293">
    <property type="entry name" value="PWWP"/>
    <property type="match status" value="1"/>
</dbReference>
<dbReference type="Gene3D" id="2.30.30.140">
    <property type="match status" value="1"/>
</dbReference>
<feature type="domain" description="CID" evidence="10">
    <location>
        <begin position="926"/>
        <end position="1067"/>
    </location>
</feature>
<feature type="compositionally biased region" description="Basic and acidic residues" evidence="8">
    <location>
        <begin position="1154"/>
        <end position="1171"/>
    </location>
</feature>
<evidence type="ECO:0000256" key="1">
    <source>
        <dbReference type="ARBA" id="ARBA00004123"/>
    </source>
</evidence>
<dbReference type="Pfam" id="PF04818">
    <property type="entry name" value="CID"/>
    <property type="match status" value="1"/>
</dbReference>
<dbReference type="PROSITE" id="PS50812">
    <property type="entry name" value="PWWP"/>
    <property type="match status" value="1"/>
</dbReference>
<keyword evidence="3" id="KW-0507">mRNA processing</keyword>
<dbReference type="GO" id="GO:0005634">
    <property type="term" value="C:nucleus"/>
    <property type="evidence" value="ECO:0007669"/>
    <property type="project" value="UniProtKB-SubCell"/>
</dbReference>
<feature type="compositionally biased region" description="Basic and acidic residues" evidence="8">
    <location>
        <begin position="441"/>
        <end position="450"/>
    </location>
</feature>
<evidence type="ECO:0000259" key="9">
    <source>
        <dbReference type="PROSITE" id="PS50812"/>
    </source>
</evidence>
<feature type="compositionally biased region" description="Pro residues" evidence="8">
    <location>
        <begin position="1223"/>
        <end position="1297"/>
    </location>
</feature>
<keyword evidence="12" id="KW-1185">Reference proteome</keyword>
<name>A0A830CNN3_9LAMI</name>
<feature type="compositionally biased region" description="Basic and acidic residues" evidence="8">
    <location>
        <begin position="1183"/>
        <end position="1193"/>
    </location>
</feature>
<accession>A0A830CNN3</accession>
<dbReference type="PANTHER" id="PTHR12550:SF70">
    <property type="entry name" value="JIL-1 ANCHORING AND STABILIZING PROTEIN, ISOFORM A"/>
    <property type="match status" value="1"/>
</dbReference>
<feature type="compositionally biased region" description="Polar residues" evidence="8">
    <location>
        <begin position="1194"/>
        <end position="1205"/>
    </location>
</feature>
<feature type="region of interest" description="Disordered" evidence="8">
    <location>
        <begin position="239"/>
        <end position="264"/>
    </location>
</feature>
<dbReference type="EMBL" id="BMAC01000681">
    <property type="protein sequence ID" value="GFQ01421.1"/>
    <property type="molecule type" value="Genomic_DNA"/>
</dbReference>
<feature type="region of interest" description="Disordered" evidence="8">
    <location>
        <begin position="282"/>
        <end position="302"/>
    </location>
</feature>
<evidence type="ECO:0000256" key="7">
    <source>
        <dbReference type="ARBA" id="ARBA00023242"/>
    </source>
</evidence>
<keyword evidence="2" id="KW-0217">Developmental protein</keyword>
<feature type="compositionally biased region" description="Basic and acidic residues" evidence="8">
    <location>
        <begin position="665"/>
        <end position="674"/>
    </location>
</feature>
<dbReference type="InterPro" id="IPR006569">
    <property type="entry name" value="CID_dom"/>
</dbReference>
<evidence type="ECO:0000256" key="6">
    <source>
        <dbReference type="ARBA" id="ARBA00023163"/>
    </source>
</evidence>
<sequence>MAPGRKRGAKGVKSMSELSLGDLVLAKVKGFPAWPAKLFADGVDINGYKFQISRPEDWEQTPDPKKYFVQFFGTSEIFFISGHVSVSTQHDTGHSTVPPNEKVNTPPFTWFQLEEDVGKGFFELCFCDPVSYVLRNKSDFWISIVLDTVPESEQHRAFVAPADIQAFTTEVKNKVSARCKGKPVKYFAQAVQEICVEFEALQRENLIGVGDDDYTQSFASEAHSIDPVVDELLEVNGNREIDSKGPNSELEIKGSSDKGSGLEPYSQKLGVVESQDVKPCLPDEVKRNKLSQNPTNLTEDSLAVSSSCHHSLPNEKSSHIIKVEGRCSDNDKNEFTNGHKTKLATGPKRKPEGSVRRNSGSAVPREHAEVVRRKFGSGGIMKVSSVGISRSSLDVGSERKETKMLKEKKDSETADDGREYADVNFEDHKGATYRKKIKPQVKRDKQRFQKTEASSPAKISKSAGTGDDANTVKARASKKSDCRSLDDLDDKMNSMESKRLTSGGKTENRRPLRMETSINESHHSTDDDGLPPPKRHRQASEAVFSSALISENRLGTSVLRKNDLVSPNKVRSPVMPLATKRRAVRICDDEDDESPKTPVHGGITSKASVVPHVSDLKKKPVIRAGSDVHDQLVTKNYVSIDNKLKKQVHSGLMAIKSSSPATQHGLEKRTKELSAAHASPSPLQLHCEKPYAKAKPVLVSPMRSPKSICGSRPSAELQSKHSSKTSNVSQKKNPARVNWSATASDRPISFLNQSLNERSKPASYEEKGKTTPKPDLRTSDPVLVVETTNENRASLPERLDVGNNEKTSFQCDSKISDSVTSMKHLIAAAQARKREAHVQNPCGIPLLLSVAETDLPGRSPSPTPATPAFESINMLQLGAQALHPTSPCFKNHQLSSTSQHENEELEERRVSSGHQGTDSSLSGGTEAAVARDAFEGMIETLSRTKESIGRATRLAIDCAKHGIANEVVELLIQKLDNEPSLHRRVDLFFLVDSITQFSHSQKGIAGASYIPIVQAALPRLIGSAAPAGTSAQENRRQCHKVLRLWLERKIFPDSVLRCHMDDIKVVKDDTSVGSLSRRPSRAERAFDDPIRDLEGMVMDEYGSNNAMIELPGLLLARIFEEEKEEEEHQDDFPTNLCKKIDDTSTLKLSPATSRDPENHTVTSTDRRHCILEDVDGELEMEDVSGHQKDERSLSTDGNFEPNSDGVQLELASNISAEWLPSPEGSPPLPPGSPPVTPHLPTSPPPSSQLPPPPSSQLPPPPSSQLPPPPSSIQLHLPPPPPVGPHAPPVGPPPPPGGPLLSQPSFPPQPPLMSQHMAPLSSTMSHSPQSAYQPHPGAHTANQNSHIVSNTHRCHVEASVRSETLSQQSSCIPPSGVSIAREHVGYNSSRHVEYGKGDAYMNPQALQHRQQFQPGSAPFAQRPVHPDRAPQHPPTQFSYPNSVQQHQYPPYSLPSFSDSSRRYTNDEPWRMQVNEFNKSGPGGGWIPGGRSCSGPPNPHEGYFGPRPERPTANAVNFRPSGPNNLPSASQIPGDLSGADEMLLIPMNFMIDYHCN</sequence>
<evidence type="ECO:0000256" key="3">
    <source>
        <dbReference type="ARBA" id="ARBA00022664"/>
    </source>
</evidence>
<dbReference type="Proteomes" id="UP000653305">
    <property type="component" value="Unassembled WGS sequence"/>
</dbReference>
<feature type="domain" description="PWWP" evidence="9">
    <location>
        <begin position="20"/>
        <end position="80"/>
    </location>
</feature>
<feature type="compositionally biased region" description="Polar residues" evidence="8">
    <location>
        <begin position="1433"/>
        <end position="1446"/>
    </location>
</feature>
<keyword evidence="5" id="KW-0287">Flowering</keyword>
<feature type="region of interest" description="Disordered" evidence="8">
    <location>
        <begin position="1217"/>
        <end position="1342"/>
    </location>
</feature>
<evidence type="ECO:0000256" key="8">
    <source>
        <dbReference type="SAM" id="MobiDB-lite"/>
    </source>
</evidence>
<evidence type="ECO:0000259" key="10">
    <source>
        <dbReference type="PROSITE" id="PS51391"/>
    </source>
</evidence>